<dbReference type="Pfam" id="PF00106">
    <property type="entry name" value="adh_short"/>
    <property type="match status" value="2"/>
</dbReference>
<accession>A0A0F9HXV3</accession>
<dbReference type="CDD" id="cd05327">
    <property type="entry name" value="retinol-DH_like_SDR_c_like"/>
    <property type="match status" value="1"/>
</dbReference>
<evidence type="ECO:0000256" key="1">
    <source>
        <dbReference type="ARBA" id="ARBA00023002"/>
    </source>
</evidence>
<organism evidence="2">
    <name type="scientific">marine sediment metagenome</name>
    <dbReference type="NCBI Taxonomy" id="412755"/>
    <lineage>
        <taxon>unclassified sequences</taxon>
        <taxon>metagenomes</taxon>
        <taxon>ecological metagenomes</taxon>
    </lineage>
</organism>
<evidence type="ECO:0008006" key="3">
    <source>
        <dbReference type="Google" id="ProtNLM"/>
    </source>
</evidence>
<dbReference type="AlphaFoldDB" id="A0A0F9HXV3"/>
<evidence type="ECO:0000313" key="2">
    <source>
        <dbReference type="EMBL" id="KKL86540.1"/>
    </source>
</evidence>
<dbReference type="SUPFAM" id="SSF51735">
    <property type="entry name" value="NAD(P)-binding Rossmann-fold domains"/>
    <property type="match status" value="1"/>
</dbReference>
<dbReference type="PRINTS" id="PR00080">
    <property type="entry name" value="SDRFAMILY"/>
</dbReference>
<dbReference type="InterPro" id="IPR036291">
    <property type="entry name" value="NAD(P)-bd_dom_sf"/>
</dbReference>
<dbReference type="PANTHER" id="PTHR43157">
    <property type="entry name" value="PHOSPHATIDYLINOSITOL-GLYCAN BIOSYNTHESIS CLASS F PROTEIN-RELATED"/>
    <property type="match status" value="1"/>
</dbReference>
<proteinExistence type="predicted"/>
<dbReference type="EMBL" id="LAZR01021085">
    <property type="protein sequence ID" value="KKL86540.1"/>
    <property type="molecule type" value="Genomic_DNA"/>
</dbReference>
<gene>
    <name evidence="2" type="ORF">LCGC14_1943730</name>
</gene>
<dbReference type="Gene3D" id="3.40.50.720">
    <property type="entry name" value="NAD(P)-binding Rossmann-like Domain"/>
    <property type="match status" value="1"/>
</dbReference>
<dbReference type="GO" id="GO:0016491">
    <property type="term" value="F:oxidoreductase activity"/>
    <property type="evidence" value="ECO:0007669"/>
    <property type="project" value="UniProtKB-KW"/>
</dbReference>
<reference evidence="2" key="1">
    <citation type="journal article" date="2015" name="Nature">
        <title>Complex archaea that bridge the gap between prokaryotes and eukaryotes.</title>
        <authorList>
            <person name="Spang A."/>
            <person name="Saw J.H."/>
            <person name="Jorgensen S.L."/>
            <person name="Zaremba-Niedzwiedzka K."/>
            <person name="Martijn J."/>
            <person name="Lind A.E."/>
            <person name="van Eijk R."/>
            <person name="Schleper C."/>
            <person name="Guy L."/>
            <person name="Ettema T.J."/>
        </authorList>
    </citation>
    <scope>NUCLEOTIDE SEQUENCE</scope>
</reference>
<name>A0A0F9HXV3_9ZZZZ</name>
<dbReference type="PRINTS" id="PR00081">
    <property type="entry name" value="GDHRDH"/>
</dbReference>
<protein>
    <recommendedName>
        <fullName evidence="3">Short-chain dehydrogenase/reductase SDR</fullName>
    </recommendedName>
</protein>
<keyword evidence="1" id="KW-0560">Oxidoreductase</keyword>
<dbReference type="PANTHER" id="PTHR43157:SF31">
    <property type="entry name" value="PHOSPHATIDYLINOSITOL-GLYCAN BIOSYNTHESIS CLASS F PROTEIN"/>
    <property type="match status" value="1"/>
</dbReference>
<sequence length="288" mass="30900">MTASMQGKTVLITGANSGIGRETAVALARAGATVVLTSRDPDKGEQAAADIRQRSGADVALMPLDLASFPSIRAHADDFLQRYDKLHVLINNAGLILTERTETEQGFETTFGVNHLGHFLLTQLLLDRIKASAPARIVNVASAAHRFARGGLDFNDLQLTNSYGGMQAYGRSKLANIYFTRELARRLEGSGVTVNALHPGSVATGFAHDGDVRAPFSWLWTLAKPFLRSPEKGAQTSIFVASSPELDGVTGKYFADSKETQPTSVAQDDEAARRLWTASEELIAQAGA</sequence>
<comment type="caution">
    <text evidence="2">The sequence shown here is derived from an EMBL/GenBank/DDBJ whole genome shotgun (WGS) entry which is preliminary data.</text>
</comment>
<dbReference type="InterPro" id="IPR002347">
    <property type="entry name" value="SDR_fam"/>
</dbReference>